<dbReference type="HOGENOM" id="CLU_2685359_0_0_0"/>
<proteinExistence type="predicted"/>
<protein>
    <submittedName>
        <fullName evidence="1">Uncharacterized protein</fullName>
    </submittedName>
</protein>
<name>Q7UX71_RHOBA</name>
<dbReference type="STRING" id="243090.RB1519"/>
<keyword evidence="2" id="KW-1185">Reference proteome</keyword>
<evidence type="ECO:0000313" key="2">
    <source>
        <dbReference type="Proteomes" id="UP000001025"/>
    </source>
</evidence>
<organism evidence="1 2">
    <name type="scientific">Rhodopirellula baltica (strain DSM 10527 / NCIMB 13988 / SH1)</name>
    <dbReference type="NCBI Taxonomy" id="243090"/>
    <lineage>
        <taxon>Bacteria</taxon>
        <taxon>Pseudomonadati</taxon>
        <taxon>Planctomycetota</taxon>
        <taxon>Planctomycetia</taxon>
        <taxon>Pirellulales</taxon>
        <taxon>Pirellulaceae</taxon>
        <taxon>Rhodopirellula</taxon>
    </lineage>
</organism>
<reference evidence="1 2" key="1">
    <citation type="journal article" date="2003" name="Proc. Natl. Acad. Sci. U.S.A.">
        <title>Complete genome sequence of the marine planctomycete Pirellula sp. strain 1.</title>
        <authorList>
            <person name="Gloeckner F.O."/>
            <person name="Kube M."/>
            <person name="Bauer M."/>
            <person name="Teeling H."/>
            <person name="Lombardot T."/>
            <person name="Ludwig W."/>
            <person name="Gade D."/>
            <person name="Beck A."/>
            <person name="Borzym K."/>
            <person name="Heitmann K."/>
            <person name="Rabus R."/>
            <person name="Schlesner H."/>
            <person name="Amann R."/>
            <person name="Reinhardt R."/>
        </authorList>
    </citation>
    <scope>NUCLEOTIDE SEQUENCE [LARGE SCALE GENOMIC DNA]</scope>
    <source>
        <strain evidence="2">DSM 10527 / NCIMB 13988 / SH1</strain>
    </source>
</reference>
<dbReference type="AlphaFoldDB" id="Q7UX71"/>
<dbReference type="Proteomes" id="UP000001025">
    <property type="component" value="Chromosome"/>
</dbReference>
<dbReference type="KEGG" id="rba:RB1519"/>
<dbReference type="EnsemblBacteria" id="CAD72138">
    <property type="protein sequence ID" value="CAD72138"/>
    <property type="gene ID" value="RB1519"/>
</dbReference>
<evidence type="ECO:0000313" key="1">
    <source>
        <dbReference type="EMBL" id="CAD72138.1"/>
    </source>
</evidence>
<dbReference type="EMBL" id="BX294135">
    <property type="protein sequence ID" value="CAD72138.1"/>
    <property type="molecule type" value="Genomic_DNA"/>
</dbReference>
<gene>
    <name evidence="1" type="ordered locus">RB1519</name>
</gene>
<sequence length="74" mass="8635">MVFCPVLSFPMRDDRPPTSFQTSNTRCKFAWMSKNRAATPKFQADDRHISVAHLKRSRSFEPPPSRRLGIELER</sequence>
<dbReference type="InParanoid" id="Q7UX71"/>
<accession>Q7UX71</accession>